<accession>C0EBD9</accession>
<comment type="caution">
    <text evidence="10">The sequence shown here is derived from an EMBL/GenBank/DDBJ whole genome shotgun (WGS) entry which is preliminary data.</text>
</comment>
<evidence type="ECO:0000256" key="5">
    <source>
        <dbReference type="ARBA" id="ARBA00022927"/>
    </source>
</evidence>
<feature type="transmembrane region" description="Helical" evidence="9">
    <location>
        <begin position="46"/>
        <end position="74"/>
    </location>
</feature>
<evidence type="ECO:0000256" key="1">
    <source>
        <dbReference type="ARBA" id="ARBA00004370"/>
    </source>
</evidence>
<dbReference type="NCBIfam" id="TIGR00964">
    <property type="entry name" value="secE_bact"/>
    <property type="match status" value="1"/>
</dbReference>
<evidence type="ECO:0000256" key="6">
    <source>
        <dbReference type="ARBA" id="ARBA00022989"/>
    </source>
</evidence>
<dbReference type="Gene3D" id="1.20.5.1030">
    <property type="entry name" value="Preprotein translocase secy subunit"/>
    <property type="match status" value="1"/>
</dbReference>
<dbReference type="PANTHER" id="PTHR33910">
    <property type="entry name" value="PROTEIN TRANSLOCASE SUBUNIT SECE"/>
    <property type="match status" value="1"/>
</dbReference>
<evidence type="ECO:0000256" key="9">
    <source>
        <dbReference type="HAMAP-Rule" id="MF_00422"/>
    </source>
</evidence>
<keyword evidence="4 9" id="KW-0812">Transmembrane</keyword>
<dbReference type="eggNOG" id="COG0690">
    <property type="taxonomic scope" value="Bacteria"/>
</dbReference>
<reference evidence="10 11" key="2">
    <citation type="submission" date="2009-02" db="EMBL/GenBank/DDBJ databases">
        <title>Draft genome sequence of Clostridium methylpentosum (DSM 5476).</title>
        <authorList>
            <person name="Sudarsanam P."/>
            <person name="Ley R."/>
            <person name="Guruge J."/>
            <person name="Turnbaugh P.J."/>
            <person name="Mahowald M."/>
            <person name="Liep D."/>
            <person name="Gordon J."/>
        </authorList>
    </citation>
    <scope>NUCLEOTIDE SEQUENCE [LARGE SCALE GENOMIC DNA]</scope>
    <source>
        <strain evidence="10 11">DSM 5476</strain>
    </source>
</reference>
<name>C0EBD9_9FIRM</name>
<keyword evidence="8 9" id="KW-0472">Membrane</keyword>
<evidence type="ECO:0000256" key="3">
    <source>
        <dbReference type="ARBA" id="ARBA00022475"/>
    </source>
</evidence>
<comment type="similarity">
    <text evidence="9">Belongs to the SecE/SEC61-gamma family.</text>
</comment>
<keyword evidence="6 9" id="KW-1133">Transmembrane helix</keyword>
<keyword evidence="3 9" id="KW-1003">Cell membrane</keyword>
<dbReference type="HAMAP" id="MF_00422">
    <property type="entry name" value="SecE"/>
    <property type="match status" value="1"/>
</dbReference>
<evidence type="ECO:0000256" key="2">
    <source>
        <dbReference type="ARBA" id="ARBA00022448"/>
    </source>
</evidence>
<proteinExistence type="inferred from homology"/>
<dbReference type="InterPro" id="IPR038379">
    <property type="entry name" value="SecE_sf"/>
</dbReference>
<evidence type="ECO:0000313" key="11">
    <source>
        <dbReference type="Proteomes" id="UP000003340"/>
    </source>
</evidence>
<dbReference type="PANTHER" id="PTHR33910:SF1">
    <property type="entry name" value="PROTEIN TRANSLOCASE SUBUNIT SECE"/>
    <property type="match status" value="1"/>
</dbReference>
<organism evidence="10 11">
    <name type="scientific">[Clostridium] methylpentosum DSM 5476</name>
    <dbReference type="NCBI Taxonomy" id="537013"/>
    <lineage>
        <taxon>Bacteria</taxon>
        <taxon>Bacillati</taxon>
        <taxon>Bacillota</taxon>
        <taxon>Clostridia</taxon>
        <taxon>Eubacteriales</taxon>
        <taxon>Oscillospiraceae</taxon>
        <taxon>Oscillospiraceae incertae sedis</taxon>
    </lineage>
</organism>
<sequence length="77" mass="8627">MSKAEAPAKVKKPNIFKRIANYFKDLRSETKKVVWPTKSQIINNTIIVLVTIIVLGIFIALLDFGLGALVNFLLNRA</sequence>
<dbReference type="GO" id="GO:0065002">
    <property type="term" value="P:intracellular protein transmembrane transport"/>
    <property type="evidence" value="ECO:0007669"/>
    <property type="project" value="UniProtKB-UniRule"/>
</dbReference>
<dbReference type="AlphaFoldDB" id="C0EBD9"/>
<dbReference type="STRING" id="537013.CLOSTMETH_01157"/>
<keyword evidence="2 9" id="KW-0813">Transport</keyword>
<evidence type="ECO:0000256" key="7">
    <source>
        <dbReference type="ARBA" id="ARBA00023010"/>
    </source>
</evidence>
<keyword evidence="7 9" id="KW-0811">Translocation</keyword>
<protein>
    <recommendedName>
        <fullName evidence="9">Protein translocase subunit SecE</fullName>
    </recommendedName>
</protein>
<dbReference type="InterPro" id="IPR001901">
    <property type="entry name" value="Translocase_SecE/Sec61-g"/>
</dbReference>
<comment type="subcellular location">
    <subcellularLocation>
        <location evidence="9">Cell membrane</location>
        <topology evidence="9">Single-pass membrane protein</topology>
    </subcellularLocation>
    <subcellularLocation>
        <location evidence="1">Membrane</location>
    </subcellularLocation>
</comment>
<dbReference type="PROSITE" id="PS01067">
    <property type="entry name" value="SECE_SEC61G"/>
    <property type="match status" value="1"/>
</dbReference>
<comment type="subunit">
    <text evidence="9">Component of the Sec protein translocase complex. Heterotrimer consisting of SecY, SecE and SecG subunits. The heterotrimers can form oligomers, although 1 heterotrimer is thought to be able to translocate proteins. Interacts with the ribosome. Interacts with SecDF, and other proteins may be involved. Interacts with SecA.</text>
</comment>
<comment type="function">
    <text evidence="9">Essential subunit of the Sec protein translocation channel SecYEG. Clamps together the 2 halves of SecY. May contact the channel plug during translocation.</text>
</comment>
<keyword evidence="11" id="KW-1185">Reference proteome</keyword>
<dbReference type="Pfam" id="PF00584">
    <property type="entry name" value="SecE"/>
    <property type="match status" value="1"/>
</dbReference>
<dbReference type="InterPro" id="IPR005807">
    <property type="entry name" value="SecE_bac"/>
</dbReference>
<reference evidence="10 11" key="1">
    <citation type="submission" date="2009-01" db="EMBL/GenBank/DDBJ databases">
        <authorList>
            <person name="Fulton L."/>
            <person name="Clifton S."/>
            <person name="Fulton B."/>
            <person name="Xu J."/>
            <person name="Minx P."/>
            <person name="Pepin K.H."/>
            <person name="Johnson M."/>
            <person name="Bhonagiri V."/>
            <person name="Nash W.E."/>
            <person name="Mardis E.R."/>
            <person name="Wilson R.K."/>
        </authorList>
    </citation>
    <scope>NUCLEOTIDE SEQUENCE [LARGE SCALE GENOMIC DNA]</scope>
    <source>
        <strain evidence="10 11">DSM 5476</strain>
    </source>
</reference>
<dbReference type="GO" id="GO:0006605">
    <property type="term" value="P:protein targeting"/>
    <property type="evidence" value="ECO:0007669"/>
    <property type="project" value="UniProtKB-UniRule"/>
</dbReference>
<evidence type="ECO:0000256" key="8">
    <source>
        <dbReference type="ARBA" id="ARBA00023136"/>
    </source>
</evidence>
<dbReference type="EMBL" id="ACEC01000041">
    <property type="protein sequence ID" value="EEG31215.1"/>
    <property type="molecule type" value="Genomic_DNA"/>
</dbReference>
<dbReference type="GO" id="GO:0009306">
    <property type="term" value="P:protein secretion"/>
    <property type="evidence" value="ECO:0007669"/>
    <property type="project" value="UniProtKB-UniRule"/>
</dbReference>
<dbReference type="Proteomes" id="UP000003340">
    <property type="component" value="Unassembled WGS sequence"/>
</dbReference>
<dbReference type="GO" id="GO:0005886">
    <property type="term" value="C:plasma membrane"/>
    <property type="evidence" value="ECO:0007669"/>
    <property type="project" value="UniProtKB-SubCell"/>
</dbReference>
<dbReference type="HOGENOM" id="CLU_113663_8_0_9"/>
<evidence type="ECO:0000256" key="4">
    <source>
        <dbReference type="ARBA" id="ARBA00022692"/>
    </source>
</evidence>
<dbReference type="GO" id="GO:0043952">
    <property type="term" value="P:protein transport by the Sec complex"/>
    <property type="evidence" value="ECO:0007669"/>
    <property type="project" value="UniProtKB-UniRule"/>
</dbReference>
<keyword evidence="5 9" id="KW-0653">Protein transport</keyword>
<evidence type="ECO:0000313" key="10">
    <source>
        <dbReference type="EMBL" id="EEG31215.1"/>
    </source>
</evidence>
<gene>
    <name evidence="9 10" type="primary">secE</name>
    <name evidence="10" type="ORF">CLOSTMETH_01157</name>
</gene>
<dbReference type="GO" id="GO:0008320">
    <property type="term" value="F:protein transmembrane transporter activity"/>
    <property type="evidence" value="ECO:0007669"/>
    <property type="project" value="UniProtKB-UniRule"/>
</dbReference>